<evidence type="ECO:0000313" key="16">
    <source>
        <dbReference type="EMBL" id="EEN60570.1"/>
    </source>
</evidence>
<feature type="compositionally biased region" description="Polar residues" evidence="12">
    <location>
        <begin position="805"/>
        <end position="814"/>
    </location>
</feature>
<dbReference type="SMART" id="SM00336">
    <property type="entry name" value="BBOX"/>
    <property type="match status" value="1"/>
</dbReference>
<feature type="coiled-coil region" evidence="11">
    <location>
        <begin position="232"/>
        <end position="267"/>
    </location>
</feature>
<dbReference type="Gene3D" id="2.120.10.30">
    <property type="entry name" value="TolB, C-terminal domain"/>
    <property type="match status" value="1"/>
</dbReference>
<evidence type="ECO:0000256" key="13">
    <source>
        <dbReference type="SAM" id="Phobius"/>
    </source>
</evidence>
<dbReference type="Pfam" id="PF13445">
    <property type="entry name" value="zf-RING_UBOX"/>
    <property type="match status" value="1"/>
</dbReference>
<dbReference type="InterPro" id="IPR050952">
    <property type="entry name" value="TRIM-NHL_E3_ligases"/>
</dbReference>
<evidence type="ECO:0000256" key="8">
    <source>
        <dbReference type="ARBA" id="ARBA00022833"/>
    </source>
</evidence>
<dbReference type="FunFam" id="3.30.160.60:FF:002399">
    <property type="entry name" value="Predicted protein"/>
    <property type="match status" value="1"/>
</dbReference>
<feature type="domain" description="B box-type" evidence="15">
    <location>
        <begin position="564"/>
        <end position="605"/>
    </location>
</feature>
<feature type="region of interest" description="Disordered" evidence="12">
    <location>
        <begin position="787"/>
        <end position="823"/>
    </location>
</feature>
<dbReference type="eggNOG" id="KOG1598">
    <property type="taxonomic scope" value="Eukaryota"/>
</dbReference>
<feature type="region of interest" description="Disordered" evidence="12">
    <location>
        <begin position="1153"/>
        <end position="1179"/>
    </location>
</feature>
<dbReference type="Pfam" id="PF00643">
    <property type="entry name" value="zf-B_box"/>
    <property type="match status" value="1"/>
</dbReference>
<feature type="repeat" description="NHL" evidence="10">
    <location>
        <begin position="1008"/>
        <end position="1051"/>
    </location>
</feature>
<feature type="compositionally biased region" description="Acidic residues" evidence="12">
    <location>
        <begin position="1206"/>
        <end position="1219"/>
    </location>
</feature>
<proteinExistence type="inferred from homology"/>
<evidence type="ECO:0000256" key="9">
    <source>
        <dbReference type="PROSITE-ProRule" id="PRU00024"/>
    </source>
</evidence>
<dbReference type="Gene3D" id="3.30.160.60">
    <property type="entry name" value="Classic Zinc Finger"/>
    <property type="match status" value="1"/>
</dbReference>
<dbReference type="InterPro" id="IPR001841">
    <property type="entry name" value="Znf_RING"/>
</dbReference>
<dbReference type="AlphaFoldDB" id="C3YGR0"/>
<evidence type="ECO:0000259" key="14">
    <source>
        <dbReference type="PROSITE" id="PS50089"/>
    </source>
</evidence>
<feature type="region of interest" description="Disordered" evidence="12">
    <location>
        <begin position="268"/>
        <end position="342"/>
    </location>
</feature>
<feature type="compositionally biased region" description="Acidic residues" evidence="12">
    <location>
        <begin position="387"/>
        <end position="401"/>
    </location>
</feature>
<feature type="repeat" description="NHL" evidence="10">
    <location>
        <begin position="817"/>
        <end position="857"/>
    </location>
</feature>
<dbReference type="PANTHER" id="PTHR24104">
    <property type="entry name" value="E3 UBIQUITIN-PROTEIN LIGASE NHLRC1-RELATED"/>
    <property type="match status" value="1"/>
</dbReference>
<dbReference type="GO" id="GO:0017025">
    <property type="term" value="F:TBP-class protein binding"/>
    <property type="evidence" value="ECO:0007669"/>
    <property type="project" value="InterPro"/>
</dbReference>
<evidence type="ECO:0000256" key="11">
    <source>
        <dbReference type="SAM" id="Coils"/>
    </source>
</evidence>
<feature type="region of interest" description="Disordered" evidence="12">
    <location>
        <begin position="382"/>
        <end position="401"/>
    </location>
</feature>
<dbReference type="SMART" id="SM00184">
    <property type="entry name" value="RING"/>
    <property type="match status" value="1"/>
</dbReference>
<feature type="region of interest" description="Disordered" evidence="12">
    <location>
        <begin position="1192"/>
        <end position="1246"/>
    </location>
</feature>
<organism>
    <name type="scientific">Branchiostoma floridae</name>
    <name type="common">Florida lancelet</name>
    <name type="synonym">Amphioxus</name>
    <dbReference type="NCBI Taxonomy" id="7739"/>
    <lineage>
        <taxon>Eukaryota</taxon>
        <taxon>Metazoa</taxon>
        <taxon>Chordata</taxon>
        <taxon>Cephalochordata</taxon>
        <taxon>Leptocardii</taxon>
        <taxon>Amphioxiformes</taxon>
        <taxon>Branchiostomatidae</taxon>
        <taxon>Branchiostoma</taxon>
    </lineage>
</organism>
<dbReference type="Gene3D" id="1.10.472.10">
    <property type="entry name" value="Cyclin-like"/>
    <property type="match status" value="2"/>
</dbReference>
<dbReference type="Pfam" id="PF00382">
    <property type="entry name" value="TFIIB"/>
    <property type="match status" value="2"/>
</dbReference>
<keyword evidence="13" id="KW-0472">Membrane</keyword>
<evidence type="ECO:0000259" key="15">
    <source>
        <dbReference type="PROSITE" id="PS50119"/>
    </source>
</evidence>
<dbReference type="InterPro" id="IPR013083">
    <property type="entry name" value="Znf_RING/FYVE/PHD"/>
</dbReference>
<gene>
    <name evidence="16" type="ORF">BRAFLDRAFT_79421</name>
</gene>
<keyword evidence="5" id="KW-0479">Metal-binding</keyword>
<dbReference type="PANTHER" id="PTHR24104:SF50">
    <property type="entry name" value="SMP-30_GLUCONOLACTONASE_LRE-LIKE REGION DOMAIN-CONTAINING PROTEIN"/>
    <property type="match status" value="1"/>
</dbReference>
<name>C3YGR0_BRAFL</name>
<keyword evidence="11" id="KW-0175">Coiled coil</keyword>
<dbReference type="SUPFAM" id="SSF57850">
    <property type="entry name" value="RING/U-box"/>
    <property type="match status" value="1"/>
</dbReference>
<keyword evidence="6" id="KW-0677">Repeat</keyword>
<feature type="domain" description="RING-type" evidence="14">
    <location>
        <begin position="483"/>
        <end position="523"/>
    </location>
</feature>
<keyword evidence="4" id="KW-0597">Phosphoprotein</keyword>
<evidence type="ECO:0000256" key="10">
    <source>
        <dbReference type="PROSITE-ProRule" id="PRU00504"/>
    </source>
</evidence>
<dbReference type="CDD" id="cd05819">
    <property type="entry name" value="NHL"/>
    <property type="match status" value="1"/>
</dbReference>
<feature type="compositionally biased region" description="Low complexity" evidence="12">
    <location>
        <begin position="306"/>
        <end position="320"/>
    </location>
</feature>
<dbReference type="Pfam" id="PF07741">
    <property type="entry name" value="BRF1"/>
    <property type="match status" value="2"/>
</dbReference>
<feature type="transmembrane region" description="Helical" evidence="13">
    <location>
        <begin position="126"/>
        <end position="145"/>
    </location>
</feature>
<keyword evidence="13" id="KW-0812">Transmembrane</keyword>
<evidence type="ECO:0000256" key="4">
    <source>
        <dbReference type="ARBA" id="ARBA00022553"/>
    </source>
</evidence>
<keyword evidence="13" id="KW-1133">Transmembrane helix</keyword>
<dbReference type="InterPro" id="IPR027370">
    <property type="entry name" value="Znf-RING_euk"/>
</dbReference>
<evidence type="ECO:0000256" key="2">
    <source>
        <dbReference type="ARBA" id="ARBA00008518"/>
    </source>
</evidence>
<dbReference type="eggNOG" id="KOG2177">
    <property type="taxonomic scope" value="Eukaryota"/>
</dbReference>
<dbReference type="PROSITE" id="PS51125">
    <property type="entry name" value="NHL"/>
    <property type="match status" value="2"/>
</dbReference>
<dbReference type="InterPro" id="IPR017907">
    <property type="entry name" value="Znf_RING_CS"/>
</dbReference>
<evidence type="ECO:0000256" key="12">
    <source>
        <dbReference type="SAM" id="MobiDB-lite"/>
    </source>
</evidence>
<dbReference type="InterPro" id="IPR011665">
    <property type="entry name" value="BRF1_TBP-bd_dom"/>
</dbReference>
<dbReference type="InterPro" id="IPR013150">
    <property type="entry name" value="TFIIB_cyclin"/>
</dbReference>
<dbReference type="EC" id="2.3.2.27" evidence="3"/>
<dbReference type="InParanoid" id="C3YGR0"/>
<dbReference type="PROSITE" id="PS00518">
    <property type="entry name" value="ZF_RING_1"/>
    <property type="match status" value="1"/>
</dbReference>
<dbReference type="InterPro" id="IPR011042">
    <property type="entry name" value="6-blade_b-propeller_TolB-like"/>
</dbReference>
<feature type="transmembrane region" description="Helical" evidence="13">
    <location>
        <begin position="165"/>
        <end position="185"/>
    </location>
</feature>
<sequence length="1246" mass="138527">MPAVPENSGCVSAGDPCLYIHRFAHKLEFGERTHEVSMTALRLVSRMKRDWMHGGRRPSGLCGAGVNDGTAPGVTDEAGLDARRQAALRTVCLFACVNDGTVPGVTDEAGLDARRQAALRALRSRYVFVCLFVCLLEVSMTALRLVSRMKRDWMHGGRRPSGLCGAGMCLFVCLFEVSMTALRLVSRMKRDWMHGGRQPSGLCGAALLVSARLHDFHRTQKEIIKVLEEQLDKEIEGELTSLEVEIEKELEREREKRMKKMKNLLAAKGITESDIRGTPAGSPMPPLEGQEDGTSSPGTPCSRVDSPSVVPGTSSSGNPPEQKHSEQQHSEQQLPQEQQLSEEEVMGKILSPFAGIAPALGPEPTPESLGIKDSLDECLKVASEKEEGTEDEDGEKEEGGELDLTGINDEELDWFLLNDEEVRIKTEIWTLANADYIQKMKEKEEKEALEKEQGIHKPEQKKVNKMAAAPSSLGAQFREELSCSICLELFTRPKVLPCQHTFCQDCLQDLAGKNKHLKCPNCRKHVWLSRKGVAGFRDNHLVTSLCERLQNQATVSGETREQPQFGNRCSFHPSEVLKVYCKQCQIPVCDHCLEVTHDGHGTTTIKKAAQERSLTVQPLINEGRNILEGYCSFIRGQMEEEKTLKEQKQQRDNSIIQAYNQMVQKVTESKDLLLSESQQIHRENLEKMQNERDRVLADVKELSAACDQAEQELQQGWVEFLSQQTALTLMTEVVGKYRGKAAPTPVQTQSAVFQPTDTPVPLLGHMRVQALPSAPIPAAPAPIPGAAVSSNDAAGGMGHHHGNQRQEATQSHDQVTFGEEGSGTGQFDCPCGVTVSDEGEIFVADRWNQRIQVFTLQGTFVRQFSTVVSGEEKMWPCDVAMDGEGNLWVVGETGDDISDEFAVQYNKQGRLLRKFDLQTTGLCRGVAVDTRRNHILITQSKIVNTRYIYNQHGEVLVFRPDGTLVRTVGQQQGMVYPWFITGNEVGNIFVLDCHNHHVYGYNEDGQFLFQFGGEGSGEGQLKNPLGICTDRAGNIIVADTWNNRVEMFDKAGKFLKHITTGKTMPHAIAMAPQGQLRRKPKKKQPIQASTAGEAIEKMLQEKKISSKINYDVLRDLNKETETKKPLEITPSRLTPSRLQQPLMSPAVPARTALRLPTGGSSKRPHLKVEETEEKPVVKKPKLEGSEVVVETGPVEYAKVEPGTVDHEEEAEDYYEEDEPISAAQLMGRTEVDHEDYDDGYDMDEYD</sequence>
<dbReference type="GO" id="GO:0008270">
    <property type="term" value="F:zinc ion binding"/>
    <property type="evidence" value="ECO:0007669"/>
    <property type="project" value="UniProtKB-KW"/>
</dbReference>
<accession>C3YGR0</accession>
<dbReference type="Gene3D" id="1.20.5.650">
    <property type="entry name" value="Single helix bin"/>
    <property type="match status" value="1"/>
</dbReference>
<dbReference type="Pfam" id="PF01436">
    <property type="entry name" value="NHL"/>
    <property type="match status" value="2"/>
</dbReference>
<protein>
    <recommendedName>
        <fullName evidence="3">RING-type E3 ubiquitin transferase</fullName>
        <ecNumber evidence="3">2.3.2.27</ecNumber>
    </recommendedName>
</protein>
<evidence type="ECO:0000256" key="5">
    <source>
        <dbReference type="ARBA" id="ARBA00022723"/>
    </source>
</evidence>
<dbReference type="EMBL" id="GG666512">
    <property type="protein sequence ID" value="EEN60570.1"/>
    <property type="molecule type" value="Genomic_DNA"/>
</dbReference>
<evidence type="ECO:0000256" key="7">
    <source>
        <dbReference type="ARBA" id="ARBA00022771"/>
    </source>
</evidence>
<dbReference type="InterPro" id="IPR036915">
    <property type="entry name" value="Cyclin-like_sf"/>
</dbReference>
<dbReference type="FunCoup" id="C3YGR0">
    <property type="interactions" value="476"/>
</dbReference>
<feature type="coiled-coil region" evidence="11">
    <location>
        <begin position="678"/>
        <end position="712"/>
    </location>
</feature>
<feature type="compositionally biased region" description="Low complexity" evidence="12">
    <location>
        <begin position="330"/>
        <end position="339"/>
    </location>
</feature>
<dbReference type="SUPFAM" id="SSF101898">
    <property type="entry name" value="NHL repeat"/>
    <property type="match status" value="1"/>
</dbReference>
<dbReference type="CDD" id="cd20554">
    <property type="entry name" value="CYCLIN_TFIIIB90_rpt2"/>
    <property type="match status" value="1"/>
</dbReference>
<reference evidence="16" key="1">
    <citation type="journal article" date="2008" name="Nature">
        <title>The amphioxus genome and the evolution of the chordate karyotype.</title>
        <authorList>
            <consortium name="US DOE Joint Genome Institute (JGI-PGF)"/>
            <person name="Putnam N.H."/>
            <person name="Butts T."/>
            <person name="Ferrier D.E.K."/>
            <person name="Furlong R.F."/>
            <person name="Hellsten U."/>
            <person name="Kawashima T."/>
            <person name="Robinson-Rechavi M."/>
            <person name="Shoguchi E."/>
            <person name="Terry A."/>
            <person name="Yu J.-K."/>
            <person name="Benito-Gutierrez E.L."/>
            <person name="Dubchak I."/>
            <person name="Garcia-Fernandez J."/>
            <person name="Gibson-Brown J.J."/>
            <person name="Grigoriev I.V."/>
            <person name="Horton A.C."/>
            <person name="de Jong P.J."/>
            <person name="Jurka J."/>
            <person name="Kapitonov V.V."/>
            <person name="Kohara Y."/>
            <person name="Kuroki Y."/>
            <person name="Lindquist E."/>
            <person name="Lucas S."/>
            <person name="Osoegawa K."/>
            <person name="Pennacchio L.A."/>
            <person name="Salamov A.A."/>
            <person name="Satou Y."/>
            <person name="Sauka-Spengler T."/>
            <person name="Schmutz J."/>
            <person name="Shin-I T."/>
            <person name="Toyoda A."/>
            <person name="Bronner-Fraser M."/>
            <person name="Fujiyama A."/>
            <person name="Holland L.Z."/>
            <person name="Holland P.W.H."/>
            <person name="Satoh N."/>
            <person name="Rokhsar D.S."/>
        </authorList>
    </citation>
    <scope>NUCLEOTIDE SEQUENCE [LARGE SCALE GENOMIC DNA]</scope>
    <source>
        <strain evidence="16">S238N-H82</strain>
        <tissue evidence="16">Testes</tissue>
    </source>
</reference>
<dbReference type="SUPFAM" id="SSF57845">
    <property type="entry name" value="B-box zinc-binding domain"/>
    <property type="match status" value="1"/>
</dbReference>
<dbReference type="SUPFAM" id="SSF47954">
    <property type="entry name" value="Cyclin-like"/>
    <property type="match status" value="3"/>
</dbReference>
<dbReference type="PROSITE" id="PS50089">
    <property type="entry name" value="ZF_RING_2"/>
    <property type="match status" value="1"/>
</dbReference>
<feature type="compositionally biased region" description="Basic and acidic residues" evidence="12">
    <location>
        <begin position="1166"/>
        <end position="1179"/>
    </location>
</feature>
<evidence type="ECO:0000256" key="6">
    <source>
        <dbReference type="ARBA" id="ARBA00022737"/>
    </source>
</evidence>
<comment type="similarity">
    <text evidence="2">Belongs to the TRIM/RBCC family.</text>
</comment>
<dbReference type="Gene3D" id="3.30.40.10">
    <property type="entry name" value="Zinc/RING finger domain, C3HC4 (zinc finger)"/>
    <property type="match status" value="1"/>
</dbReference>
<keyword evidence="7 9" id="KW-0863">Zinc-finger</keyword>
<comment type="catalytic activity">
    <reaction evidence="1">
        <text>S-ubiquitinyl-[E2 ubiquitin-conjugating enzyme]-L-cysteine + [acceptor protein]-L-lysine = [E2 ubiquitin-conjugating enzyme]-L-cysteine + N(6)-ubiquitinyl-[acceptor protein]-L-lysine.</text>
        <dbReference type="EC" id="2.3.2.27"/>
    </reaction>
</comment>
<dbReference type="PROSITE" id="PS50119">
    <property type="entry name" value="ZF_BBOX"/>
    <property type="match status" value="1"/>
</dbReference>
<dbReference type="InterPro" id="IPR001258">
    <property type="entry name" value="NHL_repeat"/>
</dbReference>
<keyword evidence="8" id="KW-0862">Zinc</keyword>
<feature type="compositionally biased region" description="Acidic residues" evidence="12">
    <location>
        <begin position="1232"/>
        <end position="1246"/>
    </location>
</feature>
<dbReference type="CDD" id="cd19756">
    <property type="entry name" value="Bbox2"/>
    <property type="match status" value="1"/>
</dbReference>
<dbReference type="GO" id="GO:0061630">
    <property type="term" value="F:ubiquitin protein ligase activity"/>
    <property type="evidence" value="ECO:0007669"/>
    <property type="project" value="UniProtKB-EC"/>
</dbReference>
<evidence type="ECO:0000256" key="1">
    <source>
        <dbReference type="ARBA" id="ARBA00000900"/>
    </source>
</evidence>
<evidence type="ECO:0000256" key="3">
    <source>
        <dbReference type="ARBA" id="ARBA00012483"/>
    </source>
</evidence>
<dbReference type="InterPro" id="IPR000315">
    <property type="entry name" value="Znf_B-box"/>
</dbReference>